<dbReference type="CDD" id="cd06579">
    <property type="entry name" value="TM_PBP1_transp_AraH_like"/>
    <property type="match status" value="1"/>
</dbReference>
<dbReference type="PANTHER" id="PTHR32196">
    <property type="entry name" value="ABC TRANSPORTER PERMEASE PROTEIN YPHD-RELATED-RELATED"/>
    <property type="match status" value="1"/>
</dbReference>
<keyword evidence="3" id="KW-1003">Cell membrane</keyword>
<comment type="caution">
    <text evidence="9">The sequence shown here is derived from an EMBL/GenBank/DDBJ whole genome shotgun (WGS) entry which is preliminary data.</text>
</comment>
<name>A0A645B438_9ZZZZ</name>
<proteinExistence type="predicted"/>
<sequence>MGVAVLIALLCGLLCGFVNGLILTKFTELAPMIVTLGTMTLYRGMAEIILGSQSTSGLHNCEWFYNLYYAKLGPVPYIFLAFAVLAVGFGFVLHRTTFGRRLYAIGANRVAARYAGVEVQRIRLISYSLIGLICGISAVFYGAWMGTIRSDIATGYELEAISMVVLGGISTAGGKGNFPGTVISIFTVGLLRYGLGLANVNTQTILMIIGGILILMVMLPNILDASGTKRAKLPHVKTAH</sequence>
<dbReference type="GO" id="GO:0022857">
    <property type="term" value="F:transmembrane transporter activity"/>
    <property type="evidence" value="ECO:0007669"/>
    <property type="project" value="InterPro"/>
</dbReference>
<keyword evidence="2" id="KW-0813">Transport</keyword>
<dbReference type="Pfam" id="PF02653">
    <property type="entry name" value="BPD_transp_2"/>
    <property type="match status" value="1"/>
</dbReference>
<dbReference type="PANTHER" id="PTHR32196:SF71">
    <property type="entry name" value="AUTOINDUCER 2 IMPORT SYSTEM PERMEASE PROTEIN LSRD"/>
    <property type="match status" value="1"/>
</dbReference>
<evidence type="ECO:0000256" key="7">
    <source>
        <dbReference type="ARBA" id="ARBA00023136"/>
    </source>
</evidence>
<feature type="transmembrane region" description="Helical" evidence="8">
    <location>
        <begin position="205"/>
        <end position="223"/>
    </location>
</feature>
<evidence type="ECO:0000256" key="8">
    <source>
        <dbReference type="SAM" id="Phobius"/>
    </source>
</evidence>
<feature type="transmembrane region" description="Helical" evidence="8">
    <location>
        <begin position="124"/>
        <end position="144"/>
    </location>
</feature>
<evidence type="ECO:0000256" key="2">
    <source>
        <dbReference type="ARBA" id="ARBA00022448"/>
    </source>
</evidence>
<dbReference type="AlphaFoldDB" id="A0A645B438"/>
<dbReference type="InterPro" id="IPR001851">
    <property type="entry name" value="ABC_transp_permease"/>
</dbReference>
<evidence type="ECO:0000313" key="9">
    <source>
        <dbReference type="EMBL" id="MPM60199.1"/>
    </source>
</evidence>
<keyword evidence="4" id="KW-0997">Cell inner membrane</keyword>
<reference evidence="9" key="1">
    <citation type="submission" date="2019-08" db="EMBL/GenBank/DDBJ databases">
        <authorList>
            <person name="Kucharzyk K."/>
            <person name="Murdoch R.W."/>
            <person name="Higgins S."/>
            <person name="Loffler F."/>
        </authorList>
    </citation>
    <scope>NUCLEOTIDE SEQUENCE</scope>
</reference>
<evidence type="ECO:0000256" key="6">
    <source>
        <dbReference type="ARBA" id="ARBA00022989"/>
    </source>
</evidence>
<dbReference type="GO" id="GO:0005886">
    <property type="term" value="C:plasma membrane"/>
    <property type="evidence" value="ECO:0007669"/>
    <property type="project" value="UniProtKB-SubCell"/>
</dbReference>
<keyword evidence="6 8" id="KW-1133">Transmembrane helix</keyword>
<protein>
    <submittedName>
        <fullName evidence="9">Autoinducer 2 import system permease protein LsrD</fullName>
    </submittedName>
</protein>
<keyword evidence="7 8" id="KW-0472">Membrane</keyword>
<comment type="subcellular location">
    <subcellularLocation>
        <location evidence="1">Cell membrane</location>
        <topology evidence="1">Multi-pass membrane protein</topology>
    </subcellularLocation>
</comment>
<feature type="transmembrane region" description="Helical" evidence="8">
    <location>
        <begin position="75"/>
        <end position="93"/>
    </location>
</feature>
<accession>A0A645B438</accession>
<evidence type="ECO:0000256" key="3">
    <source>
        <dbReference type="ARBA" id="ARBA00022475"/>
    </source>
</evidence>
<keyword evidence="5 8" id="KW-0812">Transmembrane</keyword>
<dbReference type="EMBL" id="VSSQ01017678">
    <property type="protein sequence ID" value="MPM60199.1"/>
    <property type="molecule type" value="Genomic_DNA"/>
</dbReference>
<gene>
    <name evidence="9" type="primary">lsrD_5</name>
    <name evidence="9" type="ORF">SDC9_107047</name>
</gene>
<organism evidence="9">
    <name type="scientific">bioreactor metagenome</name>
    <dbReference type="NCBI Taxonomy" id="1076179"/>
    <lineage>
        <taxon>unclassified sequences</taxon>
        <taxon>metagenomes</taxon>
        <taxon>ecological metagenomes</taxon>
    </lineage>
</organism>
<evidence type="ECO:0000256" key="4">
    <source>
        <dbReference type="ARBA" id="ARBA00022519"/>
    </source>
</evidence>
<evidence type="ECO:0000256" key="5">
    <source>
        <dbReference type="ARBA" id="ARBA00022692"/>
    </source>
</evidence>
<evidence type="ECO:0000256" key="1">
    <source>
        <dbReference type="ARBA" id="ARBA00004651"/>
    </source>
</evidence>